<feature type="transmembrane region" description="Helical" evidence="1">
    <location>
        <begin position="189"/>
        <end position="214"/>
    </location>
</feature>
<dbReference type="RefSeq" id="WP_132204412.1">
    <property type="nucleotide sequence ID" value="NZ_SMKY01000342.1"/>
</dbReference>
<dbReference type="EMBL" id="SMKY01000342">
    <property type="protein sequence ID" value="TDD65177.1"/>
    <property type="molecule type" value="Genomic_DNA"/>
</dbReference>
<comment type="caution">
    <text evidence="2">The sequence shown here is derived from an EMBL/GenBank/DDBJ whole genome shotgun (WGS) entry which is preliminary data.</text>
</comment>
<evidence type="ECO:0000256" key="1">
    <source>
        <dbReference type="SAM" id="Phobius"/>
    </source>
</evidence>
<protein>
    <recommendedName>
        <fullName evidence="4">DUF2812 domain-containing protein</fullName>
    </recommendedName>
</protein>
<keyword evidence="3" id="KW-1185">Reference proteome</keyword>
<dbReference type="OrthoDB" id="4337585at2"/>
<evidence type="ECO:0000313" key="2">
    <source>
        <dbReference type="EMBL" id="TDD65177.1"/>
    </source>
</evidence>
<name>A0A4V2YR93_9ACTN</name>
<reference evidence="2 3" key="1">
    <citation type="submission" date="2019-03" db="EMBL/GenBank/DDBJ databases">
        <title>Draft genome sequences of novel Actinobacteria.</title>
        <authorList>
            <person name="Sahin N."/>
            <person name="Ay H."/>
            <person name="Saygin H."/>
        </authorList>
    </citation>
    <scope>NUCLEOTIDE SEQUENCE [LARGE SCALE GENOMIC DNA]</scope>
    <source>
        <strain evidence="2 3">DSM 45941</strain>
    </source>
</reference>
<accession>A0A4V2YR93</accession>
<keyword evidence="1" id="KW-1133">Transmembrane helix</keyword>
<keyword evidence="1" id="KW-0472">Membrane</keyword>
<evidence type="ECO:0000313" key="3">
    <source>
        <dbReference type="Proteomes" id="UP000295578"/>
    </source>
</evidence>
<feature type="transmembrane region" description="Helical" evidence="1">
    <location>
        <begin position="220"/>
        <end position="244"/>
    </location>
</feature>
<organism evidence="2 3">
    <name type="scientific">Actinomadura darangshiensis</name>
    <dbReference type="NCBI Taxonomy" id="705336"/>
    <lineage>
        <taxon>Bacteria</taxon>
        <taxon>Bacillati</taxon>
        <taxon>Actinomycetota</taxon>
        <taxon>Actinomycetes</taxon>
        <taxon>Streptosporangiales</taxon>
        <taxon>Thermomonosporaceae</taxon>
        <taxon>Actinomadura</taxon>
    </lineage>
</organism>
<sequence length="255" mass="28180">MTNPYFDELAERLRARGLPEGEVTRTVDDLAAFVAEAGTDPVQEFGTPEEFALQVAPADGPGADGKPSTVPSDSVETWTWRADAFHERDMLARYGDEGWEVDRVDRTGRFVSHRDPENSQRWQYHRETVLSADRQAIVDRLAPDGWEPCGTWFCYEYFKRPKAATLGPEAELHDVPQTPAGRTFLSRRFYVFMVAYGAFIFALVVLASVAWAGLSTENAGTVLLATIFTGLVAGALVGAGMAYARTRAHRRGKAS</sequence>
<evidence type="ECO:0008006" key="4">
    <source>
        <dbReference type="Google" id="ProtNLM"/>
    </source>
</evidence>
<proteinExistence type="predicted"/>
<gene>
    <name evidence="2" type="ORF">E1293_40600</name>
</gene>
<dbReference type="Proteomes" id="UP000295578">
    <property type="component" value="Unassembled WGS sequence"/>
</dbReference>
<dbReference type="AlphaFoldDB" id="A0A4V2YR93"/>
<keyword evidence="1" id="KW-0812">Transmembrane</keyword>